<evidence type="ECO:0000256" key="2">
    <source>
        <dbReference type="SAM" id="MobiDB-lite"/>
    </source>
</evidence>
<evidence type="ECO:0000259" key="3">
    <source>
        <dbReference type="Pfam" id="PF02213"/>
    </source>
</evidence>
<feature type="domain" description="GYF" evidence="3">
    <location>
        <begin position="274"/>
        <end position="321"/>
    </location>
</feature>
<dbReference type="InterPro" id="IPR003169">
    <property type="entry name" value="GYF"/>
</dbReference>
<evidence type="ECO:0000313" key="4">
    <source>
        <dbReference type="Proteomes" id="UP001652625"/>
    </source>
</evidence>
<dbReference type="SUPFAM" id="SSF55277">
    <property type="entry name" value="GYF domain"/>
    <property type="match status" value="1"/>
</dbReference>
<keyword evidence="1" id="KW-0175">Coiled coil</keyword>
<reference evidence="5" key="1">
    <citation type="submission" date="2025-08" db="UniProtKB">
        <authorList>
            <consortium name="RefSeq"/>
        </authorList>
    </citation>
    <scope>IDENTIFICATION</scope>
</reference>
<dbReference type="PANTHER" id="PTHR13138">
    <property type="entry name" value="PROTEIN LIN1"/>
    <property type="match status" value="1"/>
</dbReference>
<evidence type="ECO:0000256" key="1">
    <source>
        <dbReference type="SAM" id="Coils"/>
    </source>
</evidence>
<keyword evidence="4" id="KW-1185">Reference proteome</keyword>
<sequence>MTKRKVSFKTPSDQADCSELKSRRFMENQVSDSDEEDSDGVESAAILNDEDIEGQEEETVRDDDGIVVTPFNLKDELEEGHFDAQGNYIANKVDENITDGWLDSVDWSKVPSNRNVLNEDSMEDLPNADPLKMKKDMLSFMNPGETVLKSLRRLGGNKKPISSADRWKKKKANIPIDDNEAKSKESMLKLTGLADDVLQSGDFQIYEKSYEQLAFETKDKLSSQFENAEEEEDEDELEAAFKSADQKNKDNQLIEKVKSPPNTIETKKKDEVLWEYKLENNEDSEVFGCFSSSQMLALQDAGKFEKDVFCRKVDSNGPFYSSKRIDFELYI</sequence>
<dbReference type="RefSeq" id="XP_065663958.1">
    <property type="nucleotide sequence ID" value="XM_065807886.1"/>
</dbReference>
<dbReference type="GeneID" id="100209554"/>
<dbReference type="InterPro" id="IPR035445">
    <property type="entry name" value="GYF-like_dom_sf"/>
</dbReference>
<dbReference type="Proteomes" id="UP001652625">
    <property type="component" value="Chromosome 10"/>
</dbReference>
<dbReference type="InterPro" id="IPR039905">
    <property type="entry name" value="CD2BP2/Lin1"/>
</dbReference>
<gene>
    <name evidence="5" type="primary">LOC100209554</name>
</gene>
<accession>A0ABM4CQ12</accession>
<protein>
    <submittedName>
        <fullName evidence="5">CD2 antigen cytoplasmic tail-binding protein 2 homolog</fullName>
    </submittedName>
</protein>
<dbReference type="Gene3D" id="3.30.1490.40">
    <property type="match status" value="1"/>
</dbReference>
<feature type="coiled-coil region" evidence="1">
    <location>
        <begin position="218"/>
        <end position="247"/>
    </location>
</feature>
<name>A0ABM4CQ12_HYDVU</name>
<feature type="region of interest" description="Disordered" evidence="2">
    <location>
        <begin position="1"/>
        <end position="60"/>
    </location>
</feature>
<organism evidence="4 5">
    <name type="scientific">Hydra vulgaris</name>
    <name type="common">Hydra</name>
    <name type="synonym">Hydra attenuata</name>
    <dbReference type="NCBI Taxonomy" id="6087"/>
    <lineage>
        <taxon>Eukaryota</taxon>
        <taxon>Metazoa</taxon>
        <taxon>Cnidaria</taxon>
        <taxon>Hydrozoa</taxon>
        <taxon>Hydroidolina</taxon>
        <taxon>Anthoathecata</taxon>
        <taxon>Aplanulata</taxon>
        <taxon>Hydridae</taxon>
        <taxon>Hydra</taxon>
    </lineage>
</organism>
<dbReference type="PANTHER" id="PTHR13138:SF3">
    <property type="entry name" value="CD2 ANTIGEN CYTOPLASMIC TAIL-BINDING PROTEIN 2"/>
    <property type="match status" value="1"/>
</dbReference>
<feature type="compositionally biased region" description="Acidic residues" evidence="2">
    <location>
        <begin position="48"/>
        <end position="60"/>
    </location>
</feature>
<dbReference type="Pfam" id="PF02213">
    <property type="entry name" value="GYF"/>
    <property type="match status" value="1"/>
</dbReference>
<evidence type="ECO:0000313" key="5">
    <source>
        <dbReference type="RefSeq" id="XP_065663958.1"/>
    </source>
</evidence>
<proteinExistence type="predicted"/>